<dbReference type="AlphaFoldDB" id="I0AP29"/>
<feature type="region of interest" description="Disordered" evidence="1">
    <location>
        <begin position="22"/>
        <end position="42"/>
    </location>
</feature>
<gene>
    <name evidence="2" type="ordered locus">IALB_3033</name>
</gene>
<sequence length="42" mass="4952">MWGNKYSKHSFRKTFRKKGMPSWWARQGNGKKNAPLSARLTL</sequence>
<dbReference type="KEGG" id="ial:IALB_3033"/>
<dbReference type="HOGENOM" id="CLU_3252685_0_0_10"/>
<accession>I0AP29</accession>
<dbReference type="EMBL" id="CP003418">
    <property type="protein sequence ID" value="AFH50736.1"/>
    <property type="molecule type" value="Genomic_DNA"/>
</dbReference>
<dbReference type="Proteomes" id="UP000007394">
    <property type="component" value="Chromosome"/>
</dbReference>
<proteinExistence type="predicted"/>
<protein>
    <submittedName>
        <fullName evidence="2">Uncharacterized protein</fullName>
    </submittedName>
</protein>
<keyword evidence="3" id="KW-1185">Reference proteome</keyword>
<evidence type="ECO:0000256" key="1">
    <source>
        <dbReference type="SAM" id="MobiDB-lite"/>
    </source>
</evidence>
<evidence type="ECO:0000313" key="2">
    <source>
        <dbReference type="EMBL" id="AFH50736.1"/>
    </source>
</evidence>
<evidence type="ECO:0000313" key="3">
    <source>
        <dbReference type="Proteomes" id="UP000007394"/>
    </source>
</evidence>
<name>I0AP29_IGNAJ</name>
<organism evidence="2 3">
    <name type="scientific">Ignavibacterium album (strain DSM 19864 / JCM 16511 / NBRC 101810 / Mat9-16)</name>
    <dbReference type="NCBI Taxonomy" id="945713"/>
    <lineage>
        <taxon>Bacteria</taxon>
        <taxon>Pseudomonadati</taxon>
        <taxon>Ignavibacteriota</taxon>
        <taxon>Ignavibacteria</taxon>
        <taxon>Ignavibacteriales</taxon>
        <taxon>Ignavibacteriaceae</taxon>
        <taxon>Ignavibacterium</taxon>
    </lineage>
</organism>
<reference evidence="2 3" key="1">
    <citation type="journal article" date="2012" name="Front. Microbiol.">
        <title>Complete genome of Ignavibacterium album, a metabolically versatile, flagellated, facultative anaerobe from the phylum Chlorobi.</title>
        <authorList>
            <person name="Liu Z."/>
            <person name="Frigaard N.-U."/>
            <person name="Vogl K."/>
            <person name="Iino T."/>
            <person name="Ohkuma M."/>
            <person name="Overmann J."/>
            <person name="Bryant D.A."/>
        </authorList>
    </citation>
    <scope>NUCLEOTIDE SEQUENCE [LARGE SCALE GENOMIC DNA]</scope>
    <source>
        <strain evidence="3">DSM 19864 / JCM 16511 / NBRC 101810 / Mat9-16</strain>
    </source>
</reference>